<evidence type="ECO:0000313" key="1">
    <source>
        <dbReference type="EMBL" id="EGV62984.1"/>
    </source>
</evidence>
<reference evidence="1 2" key="1">
    <citation type="journal article" date="2011" name="Proc. Natl. Acad. Sci. U.S.A.">
        <title>Comparative genomics of xylose-fermenting fungi for enhanced biofuel production.</title>
        <authorList>
            <person name="Wohlbach D.J."/>
            <person name="Kuo A."/>
            <person name="Sato T.K."/>
            <person name="Potts K.M."/>
            <person name="Salamov A.A."/>
            <person name="LaButti K.M."/>
            <person name="Sun H."/>
            <person name="Clum A."/>
            <person name="Pangilinan J.L."/>
            <person name="Lindquist E.A."/>
            <person name="Lucas S."/>
            <person name="Lapidus A."/>
            <person name="Jin M."/>
            <person name="Gunawan C."/>
            <person name="Balan V."/>
            <person name="Dale B.E."/>
            <person name="Jeffries T.W."/>
            <person name="Zinkel R."/>
            <person name="Barry K.W."/>
            <person name="Grigoriev I.V."/>
            <person name="Gasch A.P."/>
        </authorList>
    </citation>
    <scope>NUCLEOTIDE SEQUENCE [LARGE SCALE GENOMIC DNA]</scope>
    <source>
        <strain evidence="2">ATCC 10573 / BCRC 21748 / CBS 615 / JCM 9827 / NBRC 10315 / NRRL Y-1498 / VKM Y-70</strain>
    </source>
</reference>
<dbReference type="OrthoDB" id="5043642at2759"/>
<dbReference type="Proteomes" id="UP000000707">
    <property type="component" value="Unassembled WGS sequence"/>
</dbReference>
<dbReference type="eggNOG" id="ENOG502QW4F">
    <property type="taxonomic scope" value="Eukaryota"/>
</dbReference>
<name>G3B6P8_CANTC</name>
<dbReference type="Pfam" id="PF11927">
    <property type="entry name" value="HODM_asu-like"/>
    <property type="match status" value="1"/>
</dbReference>
<evidence type="ECO:0008006" key="3">
    <source>
        <dbReference type="Google" id="ProtNLM"/>
    </source>
</evidence>
<gene>
    <name evidence="1" type="ORF">CANTEDRAFT_114301</name>
</gene>
<sequence>MESVHVATLQHIQHVLETYHAYKLEVLLVLTFAIGAVFRVSQKKAAANSSKPSFYSSSDDYVTPTIKPADSKFVWNETPALKSYPFKDAEYKLTMGIKRLDPQDWLLIEPTYLDHIEEKIRITTNSHTEYGDFDLRSSTLFVTPECAPAIREFYDIVVQYMCDKYPKYFQVKGSRVFNSITGQYLPRAASEKVEPIEYLDYLVKNIEEDVIFMLKPQDNPESEYYFKGGIFAFAAGFDPKDKFNTPMTSIHQPIPGYESKLKTSMNRFFNRITPGQFVTRSNFSLQTHNLFFVHDRNKGHNRPEDEVVEPKKEEELDFDKQVHYRSERQVLTRLPKTGAVVFTIRTYLLPLSEVKKDGKEVCARLSGAVEKFPEDIRTYKNAREWGDAVISYLRR</sequence>
<dbReference type="HOGENOM" id="CLU_025462_2_0_1"/>
<organism evidence="2">
    <name type="scientific">Candida tenuis (strain ATCC 10573 / BCRC 21748 / CBS 615 / JCM 9827 / NBRC 10315 / NRRL Y-1498 / VKM Y-70)</name>
    <name type="common">Yeast</name>
    <name type="synonym">Yamadazyma tenuis</name>
    <dbReference type="NCBI Taxonomy" id="590646"/>
    <lineage>
        <taxon>Eukaryota</taxon>
        <taxon>Fungi</taxon>
        <taxon>Dikarya</taxon>
        <taxon>Ascomycota</taxon>
        <taxon>Saccharomycotina</taxon>
        <taxon>Pichiomycetes</taxon>
        <taxon>Debaryomycetaceae</taxon>
        <taxon>Yamadazyma</taxon>
    </lineage>
</organism>
<evidence type="ECO:0000313" key="2">
    <source>
        <dbReference type="Proteomes" id="UP000000707"/>
    </source>
</evidence>
<dbReference type="EMBL" id="GL996524">
    <property type="protein sequence ID" value="EGV62984.1"/>
    <property type="molecule type" value="Genomic_DNA"/>
</dbReference>
<dbReference type="AlphaFoldDB" id="G3B6P8"/>
<dbReference type="InterPro" id="IPR021848">
    <property type="entry name" value="HODM_asu-like"/>
</dbReference>
<proteinExistence type="predicted"/>
<keyword evidence="2" id="KW-1185">Reference proteome</keyword>
<protein>
    <recommendedName>
        <fullName evidence="3">HRQ family protein 2</fullName>
    </recommendedName>
</protein>
<accession>G3B6P8</accession>